<dbReference type="AlphaFoldDB" id="A0A183IF33"/>
<dbReference type="GO" id="GO:0036396">
    <property type="term" value="C:RNA N6-methyladenosine methyltransferase complex"/>
    <property type="evidence" value="ECO:0007669"/>
    <property type="project" value="TreeGrafter"/>
</dbReference>
<reference evidence="1 2" key="2">
    <citation type="submission" date="2018-11" db="EMBL/GenBank/DDBJ databases">
        <authorList>
            <consortium name="Pathogen Informatics"/>
        </authorList>
    </citation>
    <scope>NUCLEOTIDE SEQUENCE [LARGE SCALE GENOMIC DNA]</scope>
</reference>
<dbReference type="Proteomes" id="UP000270296">
    <property type="component" value="Unassembled WGS sequence"/>
</dbReference>
<dbReference type="PANTHER" id="PTHR23185">
    <property type="entry name" value="PROTEIN VIRILIZER HOMOLOG"/>
    <property type="match status" value="1"/>
</dbReference>
<protein>
    <submittedName>
        <fullName evidence="3">Glomulin</fullName>
    </submittedName>
</protein>
<dbReference type="GO" id="GO:0003723">
    <property type="term" value="F:RNA binding"/>
    <property type="evidence" value="ECO:0007669"/>
    <property type="project" value="TreeGrafter"/>
</dbReference>
<dbReference type="PANTHER" id="PTHR23185:SF0">
    <property type="entry name" value="PROTEIN VIRILIZER HOMOLOG"/>
    <property type="match status" value="1"/>
</dbReference>
<reference evidence="3" key="1">
    <citation type="submission" date="2016-06" db="UniProtKB">
        <authorList>
            <consortium name="WormBaseParasite"/>
        </authorList>
    </citation>
    <scope>IDENTIFICATION</scope>
</reference>
<dbReference type="OrthoDB" id="2011702at2759"/>
<proteinExistence type="predicted"/>
<name>A0A183IF33_9BILA</name>
<dbReference type="EMBL" id="UZAM01007137">
    <property type="protein sequence ID" value="VDO96952.1"/>
    <property type="molecule type" value="Genomic_DNA"/>
</dbReference>
<gene>
    <name evidence="1" type="ORF">SBAD_LOCUS2227</name>
</gene>
<dbReference type="InterPro" id="IPR026736">
    <property type="entry name" value="Virilizer"/>
</dbReference>
<evidence type="ECO:0000313" key="3">
    <source>
        <dbReference type="WBParaSite" id="SBAD_0000233201-mRNA-1"/>
    </source>
</evidence>
<sequence>MQEVIEKCLDGEMPEGSQRLQSLLDIVLRDQTKQPDELWITSLEELPELIVPALVFLVEKKKRGDLVDKLISFCLNGIKLEVVMKHSKPAYIVRHLRSSIKLVAALCISEPKIAEKFIKHGVQNTLMNNLEYNYMSLPMQLHILKALDASCFFPVGFLSFLYKHFPSSTDSTCYQKLVLMLTRKQPSRLVVAIKALLKKLQLYLLVKNVFLTTEKISNFECAANAGSSSRPDISAEQPDKCVSELCDMILEIVLLYRNAAEILVQPRRSVPASVIFDLLPNQEDPYPSIYQMFLAGHLLDSLLVLLTSQCANNPCLASVIQALFLELLSQNSGVIFLASQQETTKQILNVLLQQSDENREEEPTCYLSLGVDLAYNLQALQLIDVLMHYHSSGLVQLEMDNQAVLSTLHSLYVLTFDQTNEHEGRRAVVRLLGFEKNADSILPFIELTGDSEWDDKMKKSACTGYATELLLLLMRYSDSVRLLRTFGEKLMLISSQDVTSKTAELKQWVEVLKRLPCFCDTAMEYLCDKLKVYFPEDKLVGEIPKSLITTVRIMKYLTVPPSSDIGVDHVVQLRYMFSAMQLHSSDSLTKLVKIADAIVDSHLISWQQGISLNNNEGSLIFACILPTLSLIRATLSVVIRCRRTEFADTTAVKTLLKVFTTCCTMLPPKGFLAETAVVRQEVISTLLSFTQPYLGVKDLSEKSFEATNRSLWTSMVAELLDFTLESCHNFVGGLNALVELLPLPLPVQTVEPLSNEDLKIIVSNRSLWSAHLIPLSTQLANVIHGFANATHSLLQQSLRRVCLQLSDLSEPIADVIVRSILSLLLENAEAIDNKDLEIMEANREQQPNRLKLPAPSELAYVLNLISFLSSHGPFKVVLLNLLQSSGEGHSFNRILSYFLKILNCVSTEEPHQHCQEYVVSILQSLCDVEIGLVPAENQFKVSDVVKHHKAFYFLLSGLLQSLPTSECKARVDDKRTSFDTAFLREIFDWKSQPHQSLPQHPLTKLSNMLQEKAKEDITLHSLHDKVENIIEHLMSASDYVLAEGCKMEVDEPDIPSALGVAKQFSLRKVYAICKEVLCDLEMLRQEFFPNYNMREELLQQISLKQHEAPLTMKRKLKPGIINTSQGLPPYAVAALFPAVYRLQRASMTLFATDHQTLAAHQACMSTTLYSLSHMCRSTLLFLDPHLLKIGRTVKPKDYRNLGNGHPFHTLEDTEVDQVELGIRLTAEETIEGTWYRIEEWIGGSIGTSNPICLKHKPK</sequence>
<accession>A0A183IF33</accession>
<keyword evidence="2" id="KW-1185">Reference proteome</keyword>
<dbReference type="WBParaSite" id="SBAD_0000233201-mRNA-1">
    <property type="protein sequence ID" value="SBAD_0000233201-mRNA-1"/>
    <property type="gene ID" value="SBAD_0000233201"/>
</dbReference>
<evidence type="ECO:0000313" key="1">
    <source>
        <dbReference type="EMBL" id="VDO96952.1"/>
    </source>
</evidence>
<organism evidence="3">
    <name type="scientific">Soboliphyme baturini</name>
    <dbReference type="NCBI Taxonomy" id="241478"/>
    <lineage>
        <taxon>Eukaryota</taxon>
        <taxon>Metazoa</taxon>
        <taxon>Ecdysozoa</taxon>
        <taxon>Nematoda</taxon>
        <taxon>Enoplea</taxon>
        <taxon>Dorylaimia</taxon>
        <taxon>Dioctophymatida</taxon>
        <taxon>Dioctophymatoidea</taxon>
        <taxon>Soboliphymatidae</taxon>
        <taxon>Soboliphyme</taxon>
    </lineage>
</organism>
<evidence type="ECO:0000313" key="2">
    <source>
        <dbReference type="Proteomes" id="UP000270296"/>
    </source>
</evidence>